<dbReference type="Proteomes" id="UP001596103">
    <property type="component" value="Unassembled WGS sequence"/>
</dbReference>
<evidence type="ECO:0000313" key="2">
    <source>
        <dbReference type="EMBL" id="MFC5427357.1"/>
    </source>
</evidence>
<evidence type="ECO:0000259" key="1">
    <source>
        <dbReference type="Pfam" id="PF10006"/>
    </source>
</evidence>
<reference evidence="3" key="1">
    <citation type="journal article" date="2019" name="Int. J. Syst. Evol. Microbiol.">
        <title>The Global Catalogue of Microorganisms (GCM) 10K type strain sequencing project: providing services to taxonomists for standard genome sequencing and annotation.</title>
        <authorList>
            <consortium name="The Broad Institute Genomics Platform"/>
            <consortium name="The Broad Institute Genome Sequencing Center for Infectious Disease"/>
            <person name="Wu L."/>
            <person name="Ma J."/>
        </authorList>
    </citation>
    <scope>NUCLEOTIDE SEQUENCE [LARGE SCALE GENOMIC DNA]</scope>
    <source>
        <strain evidence="3">CCUG 56042</strain>
    </source>
</reference>
<dbReference type="RefSeq" id="WP_293040461.1">
    <property type="nucleotide sequence ID" value="NZ_JBHSMP010000003.1"/>
</dbReference>
<accession>A0ABW0J2V8</accession>
<dbReference type="InterPro" id="IPR018720">
    <property type="entry name" value="DUF2249"/>
</dbReference>
<gene>
    <name evidence="2" type="ORF">ACFPTO_00800</name>
</gene>
<dbReference type="InterPro" id="IPR036868">
    <property type="entry name" value="TusA-like_sf"/>
</dbReference>
<dbReference type="SUPFAM" id="SSF64307">
    <property type="entry name" value="SirA-like"/>
    <property type="match status" value="1"/>
</dbReference>
<evidence type="ECO:0000313" key="3">
    <source>
        <dbReference type="Proteomes" id="UP001596103"/>
    </source>
</evidence>
<proteinExistence type="predicted"/>
<organism evidence="2 3">
    <name type="scientific">Paraburkholderia denitrificans</name>
    <dbReference type="NCBI Taxonomy" id="694025"/>
    <lineage>
        <taxon>Bacteria</taxon>
        <taxon>Pseudomonadati</taxon>
        <taxon>Pseudomonadota</taxon>
        <taxon>Betaproteobacteria</taxon>
        <taxon>Burkholderiales</taxon>
        <taxon>Burkholderiaceae</taxon>
        <taxon>Paraburkholderia</taxon>
    </lineage>
</organism>
<protein>
    <submittedName>
        <fullName evidence="2">DUF2249 domain-containing protein</fullName>
    </submittedName>
</protein>
<dbReference type="Pfam" id="PF10006">
    <property type="entry name" value="DUF2249"/>
    <property type="match status" value="1"/>
</dbReference>
<name>A0ABW0J2V8_9BURK</name>
<comment type="caution">
    <text evidence="2">The sequence shown here is derived from an EMBL/GenBank/DDBJ whole genome shotgun (WGS) entry which is preliminary data.</text>
</comment>
<sequence length="77" mass="9057">MEPEAREIVLDVCGLQPPEPMEQIMSALGTLEHGWHLRVIIDRQPFPLYSILERSGYEHSTRAFDAHRFEIRIWRNA</sequence>
<feature type="domain" description="DUF2249" evidence="1">
    <location>
        <begin position="9"/>
        <end position="75"/>
    </location>
</feature>
<dbReference type="EMBL" id="JBHSMP010000003">
    <property type="protein sequence ID" value="MFC5427357.1"/>
    <property type="molecule type" value="Genomic_DNA"/>
</dbReference>
<keyword evidence="3" id="KW-1185">Reference proteome</keyword>